<dbReference type="RefSeq" id="WP_245696517.1">
    <property type="nucleotide sequence ID" value="NZ_FNDD01000001.1"/>
</dbReference>
<protein>
    <recommendedName>
        <fullName evidence="4">N-acetylglutamate synthase</fullName>
    </recommendedName>
</protein>
<accession>A0A1G7W505</accession>
<name>A0A1G7W505_9VIBR</name>
<reference evidence="2 3" key="1">
    <citation type="submission" date="2016-10" db="EMBL/GenBank/DDBJ databases">
        <authorList>
            <person name="de Groot N.N."/>
        </authorList>
    </citation>
    <scope>NUCLEOTIDE SEQUENCE [LARGE SCALE GENOMIC DNA]</scope>
    <source>
        <strain evidence="2 3">CGMCC 1.10228</strain>
    </source>
</reference>
<keyword evidence="1" id="KW-0472">Membrane</keyword>
<proteinExistence type="predicted"/>
<evidence type="ECO:0000313" key="2">
    <source>
        <dbReference type="EMBL" id="SDG67056.1"/>
    </source>
</evidence>
<dbReference type="EMBL" id="FNDD01000001">
    <property type="protein sequence ID" value="SDG67056.1"/>
    <property type="molecule type" value="Genomic_DNA"/>
</dbReference>
<gene>
    <name evidence="2" type="ORF">SAMN04488136_101187</name>
</gene>
<evidence type="ECO:0000256" key="1">
    <source>
        <dbReference type="SAM" id="Phobius"/>
    </source>
</evidence>
<dbReference type="Pfam" id="PF11012">
    <property type="entry name" value="DUF2850"/>
    <property type="match status" value="1"/>
</dbReference>
<dbReference type="Proteomes" id="UP000198854">
    <property type="component" value="Unassembled WGS sequence"/>
</dbReference>
<feature type="transmembrane region" description="Helical" evidence="1">
    <location>
        <begin position="25"/>
        <end position="44"/>
    </location>
</feature>
<keyword evidence="1" id="KW-1133">Transmembrane helix</keyword>
<evidence type="ECO:0008006" key="4">
    <source>
        <dbReference type="Google" id="ProtNLM"/>
    </source>
</evidence>
<dbReference type="AlphaFoldDB" id="A0A1G7W505"/>
<dbReference type="InterPro" id="IPR021271">
    <property type="entry name" value="DUF2850"/>
</dbReference>
<organism evidence="2 3">
    <name type="scientific">Vibrio xiamenensis</name>
    <dbReference type="NCBI Taxonomy" id="861298"/>
    <lineage>
        <taxon>Bacteria</taxon>
        <taxon>Pseudomonadati</taxon>
        <taxon>Pseudomonadota</taxon>
        <taxon>Gammaproteobacteria</taxon>
        <taxon>Vibrionales</taxon>
        <taxon>Vibrionaceae</taxon>
        <taxon>Vibrio</taxon>
    </lineage>
</organism>
<keyword evidence="3" id="KW-1185">Reference proteome</keyword>
<evidence type="ECO:0000313" key="3">
    <source>
        <dbReference type="Proteomes" id="UP000198854"/>
    </source>
</evidence>
<sequence>MSKVIAENQENEGMRNPQRKRVERLVVAIAVVGTLVLISVFGNITDKLNALLNPNSSVYGVWVEQNVPSYSAERILLNQYGVTIKGRVVATHFRFNGSEISYTFGNRTLRYKMKDHTNTEMKLVSEPYYQPVFQLSEKHKNGDE</sequence>
<dbReference type="STRING" id="861298.SAMN04488136_101187"/>
<keyword evidence="1" id="KW-0812">Transmembrane</keyword>